<dbReference type="FunCoup" id="A0A3N4LUD7">
    <property type="interactions" value="28"/>
</dbReference>
<dbReference type="AlphaFoldDB" id="A0A3N4LUD7"/>
<name>A0A3N4LUD7_9PEZI</name>
<accession>A0A3N4LUD7</accession>
<dbReference type="PANTHER" id="PTHR28047">
    <property type="entry name" value="PROTEIN DCG1"/>
    <property type="match status" value="1"/>
</dbReference>
<keyword evidence="3" id="KW-1185">Reference proteome</keyword>
<evidence type="ECO:0000256" key="1">
    <source>
        <dbReference type="ARBA" id="ARBA00038414"/>
    </source>
</evidence>
<evidence type="ECO:0000313" key="3">
    <source>
        <dbReference type="Proteomes" id="UP000267821"/>
    </source>
</evidence>
<dbReference type="Pfam" id="PF01177">
    <property type="entry name" value="Asp_Glu_race"/>
    <property type="match status" value="1"/>
</dbReference>
<dbReference type="Proteomes" id="UP000267821">
    <property type="component" value="Unassembled WGS sequence"/>
</dbReference>
<dbReference type="Gene3D" id="3.40.50.12500">
    <property type="match status" value="1"/>
</dbReference>
<gene>
    <name evidence="2" type="ORF">L211DRAFT_808039</name>
</gene>
<proteinExistence type="inferred from homology"/>
<dbReference type="STRING" id="1051890.A0A3N4LUD7"/>
<dbReference type="EMBL" id="ML121542">
    <property type="protein sequence ID" value="RPB24261.1"/>
    <property type="molecule type" value="Genomic_DNA"/>
</dbReference>
<evidence type="ECO:0000313" key="2">
    <source>
        <dbReference type="EMBL" id="RPB24261.1"/>
    </source>
</evidence>
<dbReference type="GO" id="GO:0047661">
    <property type="term" value="F:amino-acid racemase activity"/>
    <property type="evidence" value="ECO:0007669"/>
    <property type="project" value="InterPro"/>
</dbReference>
<dbReference type="InterPro" id="IPR015942">
    <property type="entry name" value="Asp/Glu/hydantoin_racemase"/>
</dbReference>
<sequence length="260" mass="28174">MPLKILVVNPNSTAAMTAALEPLISSLDLHDLAITYFTAPLPSPPSINDHATSLISTEVCLPILSAQLNSYDAFLIACYSEHTLVPRLRTEISRRSLADRKFVMGIFEASILHAVSLVDSYVHNGSQEPNRWGIVSTGKVWEESLTVGVERFLGIKRELGIGKFAGVVTTGLNATELHDFPKEEVDRRMKEAVRKLLSPTDGCGKVTAVCLGCAGMVGLEETVHEVGRELGYKGGELRVVDGVKAGVLMLEGLLKGKYNK</sequence>
<dbReference type="InterPro" id="IPR052186">
    <property type="entry name" value="Hydantoin_racemase-like"/>
</dbReference>
<protein>
    <recommendedName>
        <fullName evidence="4">DCG1-like protein</fullName>
    </recommendedName>
</protein>
<reference evidence="2 3" key="1">
    <citation type="journal article" date="2018" name="Nat. Ecol. Evol.">
        <title>Pezizomycetes genomes reveal the molecular basis of ectomycorrhizal truffle lifestyle.</title>
        <authorList>
            <person name="Murat C."/>
            <person name="Payen T."/>
            <person name="Noel B."/>
            <person name="Kuo A."/>
            <person name="Morin E."/>
            <person name="Chen J."/>
            <person name="Kohler A."/>
            <person name="Krizsan K."/>
            <person name="Balestrini R."/>
            <person name="Da Silva C."/>
            <person name="Montanini B."/>
            <person name="Hainaut M."/>
            <person name="Levati E."/>
            <person name="Barry K.W."/>
            <person name="Belfiori B."/>
            <person name="Cichocki N."/>
            <person name="Clum A."/>
            <person name="Dockter R.B."/>
            <person name="Fauchery L."/>
            <person name="Guy J."/>
            <person name="Iotti M."/>
            <person name="Le Tacon F."/>
            <person name="Lindquist E.A."/>
            <person name="Lipzen A."/>
            <person name="Malagnac F."/>
            <person name="Mello A."/>
            <person name="Molinier V."/>
            <person name="Miyauchi S."/>
            <person name="Poulain J."/>
            <person name="Riccioni C."/>
            <person name="Rubini A."/>
            <person name="Sitrit Y."/>
            <person name="Splivallo R."/>
            <person name="Traeger S."/>
            <person name="Wang M."/>
            <person name="Zifcakova L."/>
            <person name="Wipf D."/>
            <person name="Zambonelli A."/>
            <person name="Paolocci F."/>
            <person name="Nowrousian M."/>
            <person name="Ottonello S."/>
            <person name="Baldrian P."/>
            <person name="Spatafora J.W."/>
            <person name="Henrissat B."/>
            <person name="Nagy L.G."/>
            <person name="Aury J.M."/>
            <person name="Wincker P."/>
            <person name="Grigoriev I.V."/>
            <person name="Bonfante P."/>
            <person name="Martin F.M."/>
        </authorList>
    </citation>
    <scope>NUCLEOTIDE SEQUENCE [LARGE SCALE GENOMIC DNA]</scope>
    <source>
        <strain evidence="2 3">ATCC MYA-4762</strain>
    </source>
</reference>
<comment type="similarity">
    <text evidence="1">Belongs to the HyuE racemase family.</text>
</comment>
<organism evidence="2 3">
    <name type="scientific">Terfezia boudieri ATCC MYA-4762</name>
    <dbReference type="NCBI Taxonomy" id="1051890"/>
    <lineage>
        <taxon>Eukaryota</taxon>
        <taxon>Fungi</taxon>
        <taxon>Dikarya</taxon>
        <taxon>Ascomycota</taxon>
        <taxon>Pezizomycotina</taxon>
        <taxon>Pezizomycetes</taxon>
        <taxon>Pezizales</taxon>
        <taxon>Pezizaceae</taxon>
        <taxon>Terfezia</taxon>
    </lineage>
</organism>
<dbReference type="InParanoid" id="A0A3N4LUD7"/>
<evidence type="ECO:0008006" key="4">
    <source>
        <dbReference type="Google" id="ProtNLM"/>
    </source>
</evidence>
<dbReference type="PANTHER" id="PTHR28047:SF5">
    <property type="entry name" value="PROTEIN DCG1"/>
    <property type="match status" value="1"/>
</dbReference>
<dbReference type="InterPro" id="IPR053714">
    <property type="entry name" value="Iso_Racemase_Enz_sf"/>
</dbReference>
<dbReference type="OrthoDB" id="412018at2759"/>